<dbReference type="STRING" id="47428.A0A284S9D6"/>
<gene>
    <name evidence="6" type="ORF">ARMOST_21163</name>
</gene>
<organism evidence="6 7">
    <name type="scientific">Armillaria ostoyae</name>
    <name type="common">Armillaria root rot fungus</name>
    <dbReference type="NCBI Taxonomy" id="47428"/>
    <lineage>
        <taxon>Eukaryota</taxon>
        <taxon>Fungi</taxon>
        <taxon>Dikarya</taxon>
        <taxon>Basidiomycota</taxon>
        <taxon>Agaricomycotina</taxon>
        <taxon>Agaricomycetes</taxon>
        <taxon>Agaricomycetidae</taxon>
        <taxon>Agaricales</taxon>
        <taxon>Marasmiineae</taxon>
        <taxon>Physalacriaceae</taxon>
        <taxon>Armillaria</taxon>
    </lineage>
</organism>
<evidence type="ECO:0000313" key="7">
    <source>
        <dbReference type="Proteomes" id="UP000219338"/>
    </source>
</evidence>
<keyword evidence="2 4" id="KW-0863">Zinc-finger</keyword>
<name>A0A284S9D6_ARMOS</name>
<dbReference type="Proteomes" id="UP000219338">
    <property type="component" value="Unassembled WGS sequence"/>
</dbReference>
<dbReference type="OrthoDB" id="2931494at2759"/>
<dbReference type="PROSITE" id="PS50865">
    <property type="entry name" value="ZF_MYND_2"/>
    <property type="match status" value="1"/>
</dbReference>
<keyword evidence="1" id="KW-0479">Metal-binding</keyword>
<evidence type="ECO:0000313" key="6">
    <source>
        <dbReference type="EMBL" id="SJL17609.1"/>
    </source>
</evidence>
<dbReference type="EMBL" id="FUEG01000046">
    <property type="protein sequence ID" value="SJL17609.1"/>
    <property type="molecule type" value="Genomic_DNA"/>
</dbReference>
<reference evidence="7" key="1">
    <citation type="journal article" date="2017" name="Nat. Ecol. Evol.">
        <title>Genome expansion and lineage-specific genetic innovations in the forest pathogenic fungi Armillaria.</title>
        <authorList>
            <person name="Sipos G."/>
            <person name="Prasanna A.N."/>
            <person name="Walter M.C."/>
            <person name="O'Connor E."/>
            <person name="Balint B."/>
            <person name="Krizsan K."/>
            <person name="Kiss B."/>
            <person name="Hess J."/>
            <person name="Varga T."/>
            <person name="Slot J."/>
            <person name="Riley R."/>
            <person name="Boka B."/>
            <person name="Rigling D."/>
            <person name="Barry K."/>
            <person name="Lee J."/>
            <person name="Mihaltcheva S."/>
            <person name="LaButti K."/>
            <person name="Lipzen A."/>
            <person name="Waldron R."/>
            <person name="Moloney N.M."/>
            <person name="Sperisen C."/>
            <person name="Kredics L."/>
            <person name="Vagvoelgyi C."/>
            <person name="Patrignani A."/>
            <person name="Fitzpatrick D."/>
            <person name="Nagy I."/>
            <person name="Doyle S."/>
            <person name="Anderson J.B."/>
            <person name="Grigoriev I.V."/>
            <person name="Gueldener U."/>
            <person name="Muensterkoetter M."/>
            <person name="Nagy L.G."/>
        </authorList>
    </citation>
    <scope>NUCLEOTIDE SEQUENCE [LARGE SCALE GENOMIC DNA]</scope>
    <source>
        <strain evidence="7">C18/9</strain>
    </source>
</reference>
<feature type="domain" description="MYND-type" evidence="5">
    <location>
        <begin position="312"/>
        <end position="352"/>
    </location>
</feature>
<sequence>MDLAATFSASKTTPRAYLGDMFTLPGDYKLPDLSLVRSQATKVIQLARTPIPPPETIDSLPTGLWYRSELPQLFEFSYFCSIGDVPEDILPPCIWALEWWIRALLEGSDEQLKPFTRSAERGKDTPVAAETQRYVSLKICRVKVAEHFLHPQINQPLEALYHIRCSMEAVKKRRGISDLFDTNPGLYILCAVCLARARIDDLEAKTSLSRIIRDPTFDAGEGTIGYHVQAKVYLARVFRRLGEDSEAHKLEVWLVKWFKKHPHTFNNAVLIQMFTTDIDPAVDPVFTGLGGLKWLNHRKATVKTIMRQSKYCCNCRASEAHVKLLKCLQCQHALYCSKECQKMNWAYHKTYCRQQAEQFKKIAEVERISASAAQKLRDWTDYRDNPKPETLECFAHALGLARNASRGRTHIVYQEVEYVPSKKNRLDRFRTKRIGVFKFEDVWQDLGSKWRLDIDELRMGIRQMLDEVDREPGSVRFGGEARIPIFYLIFSANIDDEVYLKMQTISQRALVSMQPRSNWRRDMNVKGEPPGHIKLNDGKIPDAEFIF</sequence>
<dbReference type="SUPFAM" id="SSF144232">
    <property type="entry name" value="HIT/MYND zinc finger-like"/>
    <property type="match status" value="1"/>
</dbReference>
<evidence type="ECO:0000256" key="2">
    <source>
        <dbReference type="ARBA" id="ARBA00022771"/>
    </source>
</evidence>
<accession>A0A284S9D6</accession>
<protein>
    <recommendedName>
        <fullName evidence="5">MYND-type domain-containing protein</fullName>
    </recommendedName>
</protein>
<evidence type="ECO:0000256" key="3">
    <source>
        <dbReference type="ARBA" id="ARBA00022833"/>
    </source>
</evidence>
<dbReference type="InterPro" id="IPR002893">
    <property type="entry name" value="Znf_MYND"/>
</dbReference>
<dbReference type="GO" id="GO:0008270">
    <property type="term" value="F:zinc ion binding"/>
    <property type="evidence" value="ECO:0007669"/>
    <property type="project" value="UniProtKB-KW"/>
</dbReference>
<dbReference type="PROSITE" id="PS01360">
    <property type="entry name" value="ZF_MYND_1"/>
    <property type="match status" value="1"/>
</dbReference>
<evidence type="ECO:0000256" key="4">
    <source>
        <dbReference type="PROSITE-ProRule" id="PRU00134"/>
    </source>
</evidence>
<evidence type="ECO:0000259" key="5">
    <source>
        <dbReference type="PROSITE" id="PS50865"/>
    </source>
</evidence>
<proteinExistence type="predicted"/>
<dbReference type="OMA" id="ALEWWIR"/>
<dbReference type="Pfam" id="PF01753">
    <property type="entry name" value="zf-MYND"/>
    <property type="match status" value="1"/>
</dbReference>
<evidence type="ECO:0000256" key="1">
    <source>
        <dbReference type="ARBA" id="ARBA00022723"/>
    </source>
</evidence>
<keyword evidence="7" id="KW-1185">Reference proteome</keyword>
<dbReference type="Gene3D" id="6.10.140.2220">
    <property type="match status" value="1"/>
</dbReference>
<dbReference type="AlphaFoldDB" id="A0A284S9D6"/>
<keyword evidence="3" id="KW-0862">Zinc</keyword>